<protein>
    <submittedName>
        <fullName evidence="9">Sugar ABC transporter permease</fullName>
    </submittedName>
</protein>
<evidence type="ECO:0000313" key="10">
    <source>
        <dbReference type="Proteomes" id="UP000632222"/>
    </source>
</evidence>
<feature type="transmembrane region" description="Helical" evidence="7">
    <location>
        <begin position="269"/>
        <end position="289"/>
    </location>
</feature>
<sequence length="298" mass="33662">MNLQSTSSTPTRTPRKTNRSSWWTAYLLVLPFAAVYLLFLIYPTLSAIQLSFTSADLTGVGPYVGLKNYITLLSDPRFWDSVKHTLYFMLLTVIPNTLVGFMFALMVARLRHLKSWVLSIFFLPNVLPVSVVTAVWVWILDPSFGVFNYLFKTNTSWFEDPTWAMPFVALVTIWWSAGFNMLLILAAIQNVPKELYEAASLDGANTWQAFWAVTWPTVWPVTSLALLLQLIAQFKIFDQVYLLTGGGPFESTTVVLMQLYKEGFQQTHGGYASTIAVVFMVIILLASWVQNKLLGGKK</sequence>
<feature type="transmembrane region" description="Helical" evidence="7">
    <location>
        <begin position="209"/>
        <end position="232"/>
    </location>
</feature>
<feature type="domain" description="ABC transmembrane type-1" evidence="8">
    <location>
        <begin position="82"/>
        <end position="290"/>
    </location>
</feature>
<accession>A0ABQ2D631</accession>
<dbReference type="SUPFAM" id="SSF161098">
    <property type="entry name" value="MetI-like"/>
    <property type="match status" value="1"/>
</dbReference>
<evidence type="ECO:0000256" key="6">
    <source>
        <dbReference type="ARBA" id="ARBA00023136"/>
    </source>
</evidence>
<evidence type="ECO:0000256" key="2">
    <source>
        <dbReference type="ARBA" id="ARBA00022448"/>
    </source>
</evidence>
<evidence type="ECO:0000256" key="1">
    <source>
        <dbReference type="ARBA" id="ARBA00004651"/>
    </source>
</evidence>
<dbReference type="InterPro" id="IPR035906">
    <property type="entry name" value="MetI-like_sf"/>
</dbReference>
<dbReference type="Proteomes" id="UP000632222">
    <property type="component" value="Unassembled WGS sequence"/>
</dbReference>
<gene>
    <name evidence="9" type="ORF">GCM10008938_36570</name>
</gene>
<proteinExistence type="inferred from homology"/>
<comment type="caution">
    <text evidence="9">The sequence shown here is derived from an EMBL/GenBank/DDBJ whole genome shotgun (WGS) entry which is preliminary data.</text>
</comment>
<keyword evidence="2 7" id="KW-0813">Transport</keyword>
<dbReference type="RefSeq" id="WP_189005116.1">
    <property type="nucleotide sequence ID" value="NZ_BMOD01000017.1"/>
</dbReference>
<dbReference type="PROSITE" id="PS50928">
    <property type="entry name" value="ABC_TM1"/>
    <property type="match status" value="1"/>
</dbReference>
<dbReference type="InterPro" id="IPR000515">
    <property type="entry name" value="MetI-like"/>
</dbReference>
<evidence type="ECO:0000259" key="8">
    <source>
        <dbReference type="PROSITE" id="PS50928"/>
    </source>
</evidence>
<organism evidence="9 10">
    <name type="scientific">Deinococcus roseus</name>
    <dbReference type="NCBI Taxonomy" id="392414"/>
    <lineage>
        <taxon>Bacteria</taxon>
        <taxon>Thermotogati</taxon>
        <taxon>Deinococcota</taxon>
        <taxon>Deinococci</taxon>
        <taxon>Deinococcales</taxon>
        <taxon>Deinococcaceae</taxon>
        <taxon>Deinococcus</taxon>
    </lineage>
</organism>
<comment type="subcellular location">
    <subcellularLocation>
        <location evidence="1 7">Cell membrane</location>
        <topology evidence="1 7">Multi-pass membrane protein</topology>
    </subcellularLocation>
</comment>
<evidence type="ECO:0000313" key="9">
    <source>
        <dbReference type="EMBL" id="GGJ47251.1"/>
    </source>
</evidence>
<dbReference type="PANTHER" id="PTHR30193">
    <property type="entry name" value="ABC TRANSPORTER PERMEASE PROTEIN"/>
    <property type="match status" value="1"/>
</dbReference>
<dbReference type="PANTHER" id="PTHR30193:SF41">
    <property type="entry name" value="DIACETYLCHITOBIOSE UPTAKE SYSTEM PERMEASE PROTEIN NGCF"/>
    <property type="match status" value="1"/>
</dbReference>
<dbReference type="Pfam" id="PF00528">
    <property type="entry name" value="BPD_transp_1"/>
    <property type="match status" value="1"/>
</dbReference>
<keyword evidence="3" id="KW-1003">Cell membrane</keyword>
<keyword evidence="10" id="KW-1185">Reference proteome</keyword>
<evidence type="ECO:0000256" key="5">
    <source>
        <dbReference type="ARBA" id="ARBA00022989"/>
    </source>
</evidence>
<evidence type="ECO:0000256" key="4">
    <source>
        <dbReference type="ARBA" id="ARBA00022692"/>
    </source>
</evidence>
<dbReference type="CDD" id="cd06261">
    <property type="entry name" value="TM_PBP2"/>
    <property type="match status" value="1"/>
</dbReference>
<dbReference type="Gene3D" id="1.10.3720.10">
    <property type="entry name" value="MetI-like"/>
    <property type="match status" value="1"/>
</dbReference>
<dbReference type="EMBL" id="BMOD01000017">
    <property type="protein sequence ID" value="GGJ47251.1"/>
    <property type="molecule type" value="Genomic_DNA"/>
</dbReference>
<keyword evidence="5 7" id="KW-1133">Transmembrane helix</keyword>
<evidence type="ECO:0000256" key="7">
    <source>
        <dbReference type="RuleBase" id="RU363032"/>
    </source>
</evidence>
<reference evidence="10" key="1">
    <citation type="journal article" date="2019" name="Int. J. Syst. Evol. Microbiol.">
        <title>The Global Catalogue of Microorganisms (GCM) 10K type strain sequencing project: providing services to taxonomists for standard genome sequencing and annotation.</title>
        <authorList>
            <consortium name="The Broad Institute Genomics Platform"/>
            <consortium name="The Broad Institute Genome Sequencing Center for Infectious Disease"/>
            <person name="Wu L."/>
            <person name="Ma J."/>
        </authorList>
    </citation>
    <scope>NUCLEOTIDE SEQUENCE [LARGE SCALE GENOMIC DNA]</scope>
    <source>
        <strain evidence="10">JCM 14370</strain>
    </source>
</reference>
<keyword evidence="4 7" id="KW-0812">Transmembrane</keyword>
<name>A0ABQ2D631_9DEIO</name>
<dbReference type="InterPro" id="IPR051393">
    <property type="entry name" value="ABC_transporter_permease"/>
</dbReference>
<feature type="transmembrane region" description="Helical" evidence="7">
    <location>
        <begin position="21"/>
        <end position="42"/>
    </location>
</feature>
<feature type="transmembrane region" description="Helical" evidence="7">
    <location>
        <begin position="86"/>
        <end position="108"/>
    </location>
</feature>
<comment type="similarity">
    <text evidence="7">Belongs to the binding-protein-dependent transport system permease family.</text>
</comment>
<feature type="transmembrane region" description="Helical" evidence="7">
    <location>
        <begin position="115"/>
        <end position="139"/>
    </location>
</feature>
<feature type="transmembrane region" description="Helical" evidence="7">
    <location>
        <begin position="163"/>
        <end position="188"/>
    </location>
</feature>
<keyword evidence="6 7" id="KW-0472">Membrane</keyword>
<evidence type="ECO:0000256" key="3">
    <source>
        <dbReference type="ARBA" id="ARBA00022475"/>
    </source>
</evidence>